<dbReference type="RefSeq" id="WP_130556516.1">
    <property type="nucleotide sequence ID" value="NZ_AP028947.1"/>
</dbReference>
<organism evidence="2 3">
    <name type="scientific">Limnobacter thiooxidans</name>
    <dbReference type="NCBI Taxonomy" id="131080"/>
    <lineage>
        <taxon>Bacteria</taxon>
        <taxon>Pseudomonadati</taxon>
        <taxon>Pseudomonadota</taxon>
        <taxon>Betaproteobacteria</taxon>
        <taxon>Burkholderiales</taxon>
        <taxon>Burkholderiaceae</taxon>
        <taxon>Limnobacter</taxon>
    </lineage>
</organism>
<name>A0AA86J2S4_9BURK</name>
<reference evidence="2 3" key="1">
    <citation type="submission" date="2023-10" db="EMBL/GenBank/DDBJ databases">
        <title>Complete Genome Sequence of Limnobacter thiooxidans CS-K2T, Isolated from freshwater lake sediments in Bavaria, Germany.</title>
        <authorList>
            <person name="Naruki M."/>
            <person name="Watanabe A."/>
            <person name="Warashina T."/>
            <person name="Morita T."/>
            <person name="Arakawa K."/>
        </authorList>
    </citation>
    <scope>NUCLEOTIDE SEQUENCE [LARGE SCALE GENOMIC DNA]</scope>
    <source>
        <strain evidence="2 3">CS-K2</strain>
    </source>
</reference>
<evidence type="ECO:0000259" key="1">
    <source>
        <dbReference type="Pfam" id="PF08909"/>
    </source>
</evidence>
<feature type="domain" description="DUF1854" evidence="1">
    <location>
        <begin position="27"/>
        <end position="153"/>
    </location>
</feature>
<accession>A0AA86J2S4</accession>
<dbReference type="EMBL" id="AP028947">
    <property type="protein sequence ID" value="BET25974.1"/>
    <property type="molecule type" value="Genomic_DNA"/>
</dbReference>
<dbReference type="Proteomes" id="UP001329151">
    <property type="component" value="Chromosome"/>
</dbReference>
<sequence>MTDWQLRESTQGKLALFKGDTLVADPVMPVLAFPFSAPEESISIVDEYSREMAWLDRLDQLDAASQTVLKDYLAVREYRPVVSRITSVSTYSTPSVWTLETDKGLCKFELPTDESIRRLGGSRLVLTHANGMQFIIEDMFALDARSRQILARFMA</sequence>
<evidence type="ECO:0000313" key="3">
    <source>
        <dbReference type="Proteomes" id="UP001329151"/>
    </source>
</evidence>
<keyword evidence="3" id="KW-1185">Reference proteome</keyword>
<gene>
    <name evidence="2" type="ORF">RGQ30_14750</name>
</gene>
<dbReference type="AlphaFoldDB" id="A0AA86J2S4"/>
<dbReference type="Pfam" id="PF08909">
    <property type="entry name" value="DUF1854"/>
    <property type="match status" value="1"/>
</dbReference>
<proteinExistence type="predicted"/>
<evidence type="ECO:0000313" key="2">
    <source>
        <dbReference type="EMBL" id="BET25974.1"/>
    </source>
</evidence>
<dbReference type="InterPro" id="IPR015005">
    <property type="entry name" value="DUF1854"/>
</dbReference>
<protein>
    <submittedName>
        <fullName evidence="2">DUF1854 domain-containing protein</fullName>
    </submittedName>
</protein>
<dbReference type="KEGG" id="lto:RGQ30_14750"/>